<keyword evidence="5 6" id="KW-0472">Membrane</keyword>
<dbReference type="CDD" id="cd03390">
    <property type="entry name" value="PAP2_containing_1_like"/>
    <property type="match status" value="1"/>
</dbReference>
<dbReference type="InterPro" id="IPR000326">
    <property type="entry name" value="PAP2/HPO"/>
</dbReference>
<dbReference type="EMBL" id="KZ301984">
    <property type="protein sequence ID" value="PFH51793.1"/>
    <property type="molecule type" value="Genomic_DNA"/>
</dbReference>
<dbReference type="PANTHER" id="PTHR10165:SF35">
    <property type="entry name" value="RE23632P"/>
    <property type="match status" value="1"/>
</dbReference>
<dbReference type="SUPFAM" id="SSF48317">
    <property type="entry name" value="Acid phosphatase/Vanadium-dependent haloperoxidase"/>
    <property type="match status" value="1"/>
</dbReference>
<dbReference type="AlphaFoldDB" id="A0A2A9NVS5"/>
<keyword evidence="3 6" id="KW-0812">Transmembrane</keyword>
<dbReference type="SMART" id="SM00014">
    <property type="entry name" value="acidPPc"/>
    <property type="match status" value="1"/>
</dbReference>
<dbReference type="GO" id="GO:0008195">
    <property type="term" value="F:phosphatidate phosphatase activity"/>
    <property type="evidence" value="ECO:0007669"/>
    <property type="project" value="TreeGrafter"/>
</dbReference>
<keyword evidence="4 6" id="KW-1133">Transmembrane helix</keyword>
<evidence type="ECO:0000256" key="3">
    <source>
        <dbReference type="ARBA" id="ARBA00022692"/>
    </source>
</evidence>
<dbReference type="Pfam" id="PF01569">
    <property type="entry name" value="PAP2"/>
    <property type="match status" value="1"/>
</dbReference>
<evidence type="ECO:0000313" key="8">
    <source>
        <dbReference type="EMBL" id="PFH51793.1"/>
    </source>
</evidence>
<dbReference type="GO" id="GO:0006644">
    <property type="term" value="P:phospholipid metabolic process"/>
    <property type="evidence" value="ECO:0007669"/>
    <property type="project" value="InterPro"/>
</dbReference>
<dbReference type="InterPro" id="IPR043216">
    <property type="entry name" value="PAP-like"/>
</dbReference>
<feature type="domain" description="Phosphatidic acid phosphatase type 2/haloperoxidase" evidence="7">
    <location>
        <begin position="101"/>
        <end position="244"/>
    </location>
</feature>
<evidence type="ECO:0000256" key="5">
    <source>
        <dbReference type="ARBA" id="ARBA00023136"/>
    </source>
</evidence>
<evidence type="ECO:0000256" key="1">
    <source>
        <dbReference type="ARBA" id="ARBA00004141"/>
    </source>
</evidence>
<dbReference type="STRING" id="703135.A0A2A9NVS5"/>
<evidence type="ECO:0000256" key="6">
    <source>
        <dbReference type="SAM" id="Phobius"/>
    </source>
</evidence>
<feature type="transmembrane region" description="Helical" evidence="6">
    <location>
        <begin position="229"/>
        <end position="247"/>
    </location>
</feature>
<dbReference type="GO" id="GO:0016020">
    <property type="term" value="C:membrane"/>
    <property type="evidence" value="ECO:0007669"/>
    <property type="project" value="UniProtKB-SubCell"/>
</dbReference>
<dbReference type="PANTHER" id="PTHR10165">
    <property type="entry name" value="LIPID PHOSPHATE PHOSPHATASE"/>
    <property type="match status" value="1"/>
</dbReference>
<dbReference type="Proteomes" id="UP000242287">
    <property type="component" value="Unassembled WGS sequence"/>
</dbReference>
<dbReference type="InterPro" id="IPR036938">
    <property type="entry name" value="PAP2/HPO_sf"/>
</dbReference>
<proteinExistence type="inferred from homology"/>
<feature type="transmembrane region" description="Helical" evidence="6">
    <location>
        <begin position="198"/>
        <end position="217"/>
    </location>
</feature>
<evidence type="ECO:0000259" key="7">
    <source>
        <dbReference type="SMART" id="SM00014"/>
    </source>
</evidence>
<organism evidence="8 9">
    <name type="scientific">Amanita thiersii Skay4041</name>
    <dbReference type="NCBI Taxonomy" id="703135"/>
    <lineage>
        <taxon>Eukaryota</taxon>
        <taxon>Fungi</taxon>
        <taxon>Dikarya</taxon>
        <taxon>Basidiomycota</taxon>
        <taxon>Agaricomycotina</taxon>
        <taxon>Agaricomycetes</taxon>
        <taxon>Agaricomycetidae</taxon>
        <taxon>Agaricales</taxon>
        <taxon>Pluteineae</taxon>
        <taxon>Amanitaceae</taxon>
        <taxon>Amanita</taxon>
    </lineage>
</organism>
<protein>
    <recommendedName>
        <fullName evidence="7">Phosphatidic acid phosphatase type 2/haloperoxidase domain-containing protein</fullName>
    </recommendedName>
</protein>
<evidence type="ECO:0000313" key="9">
    <source>
        <dbReference type="Proteomes" id="UP000242287"/>
    </source>
</evidence>
<dbReference type="GO" id="GO:0046839">
    <property type="term" value="P:phospholipid dephosphorylation"/>
    <property type="evidence" value="ECO:0007669"/>
    <property type="project" value="TreeGrafter"/>
</dbReference>
<keyword evidence="9" id="KW-1185">Reference proteome</keyword>
<sequence>MDFVYDRLRHVFGRDALDWFDKSYFVDWGVTLLIWFLSFLINLTPVFERDINLGDISISHPHKKNTVGSPFNHWVALLVPILVISFGGVRRRSLVAIHHGVISVCAARGLARLVTVFMKHTVDRLRPDFLDRCKWDAHEKVCTGKLEDVINGRESFPSGHSSTVFSGMTVLSLWIAGQTAAWCSNAPNEPTRIPSSRMASLSLTTIPLFWAVFVAISRVEDNRHHPEDVVVGSIIGILCAILCYNVFWPNVFAARSFTQDVTGQPRLLYTESLADRDAVNTFGLTRIEDGDIEEGV</sequence>
<dbReference type="OrthoDB" id="10030083at2759"/>
<gene>
    <name evidence="8" type="ORF">AMATHDRAFT_2706</name>
</gene>
<feature type="transmembrane region" description="Helical" evidence="6">
    <location>
        <begin position="71"/>
        <end position="89"/>
    </location>
</feature>
<comment type="similarity">
    <text evidence="2">Belongs to the PA-phosphatase related phosphoesterase family.</text>
</comment>
<name>A0A2A9NVS5_9AGAR</name>
<accession>A0A2A9NVS5</accession>
<evidence type="ECO:0000256" key="4">
    <source>
        <dbReference type="ARBA" id="ARBA00022989"/>
    </source>
</evidence>
<comment type="subcellular location">
    <subcellularLocation>
        <location evidence="1">Membrane</location>
        <topology evidence="1">Multi-pass membrane protein</topology>
    </subcellularLocation>
</comment>
<evidence type="ECO:0000256" key="2">
    <source>
        <dbReference type="ARBA" id="ARBA00008816"/>
    </source>
</evidence>
<feature type="transmembrane region" description="Helical" evidence="6">
    <location>
        <begin position="24"/>
        <end position="43"/>
    </location>
</feature>
<dbReference type="Gene3D" id="1.20.144.10">
    <property type="entry name" value="Phosphatidic acid phosphatase type 2/haloperoxidase"/>
    <property type="match status" value="1"/>
</dbReference>
<reference evidence="8 9" key="1">
    <citation type="submission" date="2014-02" db="EMBL/GenBank/DDBJ databases">
        <title>Transposable element dynamics among asymbiotic and ectomycorrhizal Amanita fungi.</title>
        <authorList>
            <consortium name="DOE Joint Genome Institute"/>
            <person name="Hess J."/>
            <person name="Skrede I."/>
            <person name="Wolfe B."/>
            <person name="LaButti K."/>
            <person name="Ohm R.A."/>
            <person name="Grigoriev I.V."/>
            <person name="Pringle A."/>
        </authorList>
    </citation>
    <scope>NUCLEOTIDE SEQUENCE [LARGE SCALE GENOMIC DNA]</scope>
    <source>
        <strain evidence="8 9">SKay4041</strain>
    </source>
</reference>